<sequence>MAACALNQRLICFSNSYYRTVTNPCSTWLPRTKTIVFSIPRNKGRLSLTSWTSQSSSEANTQTAESCVSLGLSLFSKGRVKDALVQFETALDLDPTPREAQAALYNKACCHAYL</sequence>
<organism evidence="2 3">
    <name type="scientific">Salix brachista</name>
    <dbReference type="NCBI Taxonomy" id="2182728"/>
    <lineage>
        <taxon>Eukaryota</taxon>
        <taxon>Viridiplantae</taxon>
        <taxon>Streptophyta</taxon>
        <taxon>Embryophyta</taxon>
        <taxon>Tracheophyta</taxon>
        <taxon>Spermatophyta</taxon>
        <taxon>Magnoliopsida</taxon>
        <taxon>eudicotyledons</taxon>
        <taxon>Gunneridae</taxon>
        <taxon>Pentapetalae</taxon>
        <taxon>rosids</taxon>
        <taxon>fabids</taxon>
        <taxon>Malpighiales</taxon>
        <taxon>Salicaceae</taxon>
        <taxon>Saliceae</taxon>
        <taxon>Salix</taxon>
    </lineage>
</organism>
<accession>A0A5N5NPA0</accession>
<dbReference type="AlphaFoldDB" id="A0A5N5NPA0"/>
<proteinExistence type="predicted"/>
<dbReference type="Proteomes" id="UP000326939">
    <property type="component" value="Chromosome 2"/>
</dbReference>
<dbReference type="SUPFAM" id="SSF48452">
    <property type="entry name" value="TPR-like"/>
    <property type="match status" value="1"/>
</dbReference>
<dbReference type="SMART" id="SM00028">
    <property type="entry name" value="TPR"/>
    <property type="match status" value="1"/>
</dbReference>
<name>A0A5N5NPA0_9ROSI</name>
<reference evidence="3" key="1">
    <citation type="journal article" date="2019" name="Gigascience">
        <title>De novo genome assembly of the endangered Acer yangbiense, a plant species with extremely small populations endemic to Yunnan Province, China.</title>
        <authorList>
            <person name="Yang J."/>
            <person name="Wariss H.M."/>
            <person name="Tao L."/>
            <person name="Zhang R."/>
            <person name="Yun Q."/>
            <person name="Hollingsworth P."/>
            <person name="Dao Z."/>
            <person name="Luo G."/>
            <person name="Guo H."/>
            <person name="Ma Y."/>
            <person name="Sun W."/>
        </authorList>
    </citation>
    <scope>NUCLEOTIDE SEQUENCE [LARGE SCALE GENOMIC DNA]</scope>
    <source>
        <strain evidence="3">cv. br00</strain>
    </source>
</reference>
<protein>
    <submittedName>
        <fullName evidence="2">Uncharacterized protein</fullName>
    </submittedName>
</protein>
<dbReference type="InterPro" id="IPR019734">
    <property type="entry name" value="TPR_rpt"/>
</dbReference>
<comment type="caution">
    <text evidence="2">The sequence shown here is derived from an EMBL/GenBank/DDBJ whole genome shotgun (WGS) entry which is preliminary data.</text>
</comment>
<dbReference type="EMBL" id="VDCV01000002">
    <property type="protein sequence ID" value="KAB5569440.1"/>
    <property type="molecule type" value="Genomic_DNA"/>
</dbReference>
<keyword evidence="1" id="KW-0802">TPR repeat</keyword>
<dbReference type="Gene3D" id="1.25.40.10">
    <property type="entry name" value="Tetratricopeptide repeat domain"/>
    <property type="match status" value="1"/>
</dbReference>
<evidence type="ECO:0000313" key="2">
    <source>
        <dbReference type="EMBL" id="KAB5569440.1"/>
    </source>
</evidence>
<gene>
    <name evidence="2" type="ORF">DKX38_003233</name>
</gene>
<dbReference type="PROSITE" id="PS50005">
    <property type="entry name" value="TPR"/>
    <property type="match status" value="1"/>
</dbReference>
<evidence type="ECO:0000256" key="1">
    <source>
        <dbReference type="PROSITE-ProRule" id="PRU00339"/>
    </source>
</evidence>
<feature type="repeat" description="TPR" evidence="1">
    <location>
        <begin position="64"/>
        <end position="97"/>
    </location>
</feature>
<dbReference type="InterPro" id="IPR011990">
    <property type="entry name" value="TPR-like_helical_dom_sf"/>
</dbReference>
<evidence type="ECO:0000313" key="3">
    <source>
        <dbReference type="Proteomes" id="UP000326939"/>
    </source>
</evidence>
<keyword evidence="3" id="KW-1185">Reference proteome</keyword>